<keyword evidence="4" id="KW-1185">Reference proteome</keyword>
<accession>A0A8B0SFF5</accession>
<name>A0A8B0SFF5_9GAMM</name>
<dbReference type="EMBL" id="CP072748">
    <property type="protein sequence ID" value="QTX09505.1"/>
    <property type="molecule type" value="Genomic_DNA"/>
</dbReference>
<keyword evidence="1" id="KW-0732">Signal</keyword>
<evidence type="ECO:0000256" key="1">
    <source>
        <dbReference type="SAM" id="SignalP"/>
    </source>
</evidence>
<feature type="signal peptide" evidence="1">
    <location>
        <begin position="1"/>
        <end position="21"/>
    </location>
</feature>
<dbReference type="AlphaFoldDB" id="A0A8B0SFF5"/>
<evidence type="ECO:0000313" key="4">
    <source>
        <dbReference type="Proteomes" id="UP000664466"/>
    </source>
</evidence>
<reference evidence="3" key="2">
    <citation type="submission" date="2021-04" db="EMBL/GenBank/DDBJ databases">
        <title>Complete Genome and methylome analysis of Thiothrix fructosivorans ATCC 49748.</title>
        <authorList>
            <person name="Fomenkov A."/>
            <person name="Sun L."/>
            <person name="Vincze T."/>
            <person name="Grabovich M.Y."/>
            <person name="Roberts R.J."/>
        </authorList>
    </citation>
    <scope>NUCLEOTIDE SEQUENCE</scope>
    <source>
        <strain evidence="3">ATCC 49748</strain>
    </source>
</reference>
<evidence type="ECO:0000313" key="3">
    <source>
        <dbReference type="EMBL" id="QTX09505.1"/>
    </source>
</evidence>
<dbReference type="RefSeq" id="WP_207252391.1">
    <property type="nucleotide sequence ID" value="NZ_JAFMPM010000008.1"/>
</dbReference>
<gene>
    <name evidence="3" type="ORF">J1836_012810</name>
    <name evidence="2" type="ORF">J1836_17420</name>
</gene>
<proteinExistence type="predicted"/>
<reference evidence="2 4" key="1">
    <citation type="submission" date="2021-03" db="EMBL/GenBank/DDBJ databases">
        <title>Draft genome and methylome analysis of Thiotrix fructosivoruns ATCC 49748.</title>
        <authorList>
            <person name="Fomenkov A."/>
            <person name="Grabovich M.Y."/>
            <person name="Roberts R.J."/>
        </authorList>
    </citation>
    <scope>NUCLEOTIDE SEQUENCE [LARGE SCALE GENOMIC DNA]</scope>
    <source>
        <strain evidence="2 4">ATCC 49748</strain>
    </source>
</reference>
<sequence length="206" mass="23463">MKTTQSILLLAILLAASHAQAQEPAAAPQQNLTFPPQPVVNNQVYYPGVAPTGPQFPNQAYMQKPPMAYPYAVQQPYAAPSYYYPYAQQQQAYRPYYYPYPQQQQMMTPYPMRQPMPMPQKKETHAWGDTRYLWPDFYTDFTGDFWDKMINAPYDMGRMPGGWQFPSISTPDPVTVSDAIANQVPPFAEEAAKMVPADDVGNMRPF</sequence>
<dbReference type="Proteomes" id="UP000664466">
    <property type="component" value="Unassembled WGS sequence"/>
</dbReference>
<protein>
    <submittedName>
        <fullName evidence="3">Uncharacterized protein</fullName>
    </submittedName>
</protein>
<evidence type="ECO:0000313" key="2">
    <source>
        <dbReference type="EMBL" id="MBO0614682.1"/>
    </source>
</evidence>
<feature type="chain" id="PRO_5032725338" evidence="1">
    <location>
        <begin position="22"/>
        <end position="206"/>
    </location>
</feature>
<dbReference type="EMBL" id="JAFMPM010000008">
    <property type="protein sequence ID" value="MBO0614682.1"/>
    <property type="molecule type" value="Genomic_DNA"/>
</dbReference>
<organism evidence="3">
    <name type="scientific">Thiothrix fructosivorans</name>
    <dbReference type="NCBI Taxonomy" id="111770"/>
    <lineage>
        <taxon>Bacteria</taxon>
        <taxon>Pseudomonadati</taxon>
        <taxon>Pseudomonadota</taxon>
        <taxon>Gammaproteobacteria</taxon>
        <taxon>Thiotrichales</taxon>
        <taxon>Thiotrichaceae</taxon>
        <taxon>Thiothrix</taxon>
    </lineage>
</organism>